<proteinExistence type="predicted"/>
<dbReference type="Proteomes" id="UP000759103">
    <property type="component" value="Unassembled WGS sequence"/>
</dbReference>
<sequence>MSAADDAIVALSGDGDAVVATAAEHAPPAAVHATSSNAMVPPHTTPSAATISLGSGPVLGAPVTDGLTLVADEDAPAPASDGGRSVSRRNIVSIEEDTVAADLDSSAADDAGVEDPAGSVNAALVDATHASKPVGSMQAETSVAAGRLVSASPVASASVSAYDLIEAADALHEEAGQAKGELGDRARSFDVTVNMPASAGAHRSPPAIPLDALPLGINPVAAGAVPLSQTVWRPGVADTDVAALRHVERLYAPHDGPTPSGSAGTFARLGTIGQDTGVALARGVADGRDHVAIRLDPPDLGRIDVQLSFGQDGGLRAIVASDNRAALDLLRRDLDQLQRALTDAGVRADAQSFHFSERQSGGSQRWDAPVARGQRYAAPTDLTAERPSAAPTPRRLRSSGLIDVFA</sequence>
<dbReference type="Gene3D" id="3.30.750.140">
    <property type="match status" value="1"/>
</dbReference>
<keyword evidence="4" id="KW-0969">Cilium</keyword>
<gene>
    <name evidence="4" type="ORF">KZ820_14860</name>
</gene>
<keyword evidence="4" id="KW-0282">Flagellum</keyword>
<name>A0ABS7BQZ1_9SPHN</name>
<organism evidence="4 5">
    <name type="scientific">Sphingomonas citri</name>
    <dbReference type="NCBI Taxonomy" id="2862499"/>
    <lineage>
        <taxon>Bacteria</taxon>
        <taxon>Pseudomonadati</taxon>
        <taxon>Pseudomonadota</taxon>
        <taxon>Alphaproteobacteria</taxon>
        <taxon>Sphingomonadales</taxon>
        <taxon>Sphingomonadaceae</taxon>
        <taxon>Sphingomonas</taxon>
    </lineage>
</organism>
<dbReference type="RefSeq" id="WP_219749381.1">
    <property type="nucleotide sequence ID" value="NZ_JAHXZN010000005.1"/>
</dbReference>
<evidence type="ECO:0000313" key="4">
    <source>
        <dbReference type="EMBL" id="MBW6532019.1"/>
    </source>
</evidence>
<dbReference type="CDD" id="cd17470">
    <property type="entry name" value="T3SS_Flik_C"/>
    <property type="match status" value="1"/>
</dbReference>
<keyword evidence="4" id="KW-0966">Cell projection</keyword>
<feature type="region of interest" description="Disordered" evidence="2">
    <location>
        <begin position="376"/>
        <end position="395"/>
    </location>
</feature>
<evidence type="ECO:0000256" key="1">
    <source>
        <dbReference type="SAM" id="Coils"/>
    </source>
</evidence>
<evidence type="ECO:0000256" key="2">
    <source>
        <dbReference type="SAM" id="MobiDB-lite"/>
    </source>
</evidence>
<protein>
    <submittedName>
        <fullName evidence="4">Flagellar hook-length control protein FliK</fullName>
    </submittedName>
</protein>
<keyword evidence="5" id="KW-1185">Reference proteome</keyword>
<dbReference type="InterPro" id="IPR038610">
    <property type="entry name" value="FliK-like_C_sf"/>
</dbReference>
<comment type="caution">
    <text evidence="4">The sequence shown here is derived from an EMBL/GenBank/DDBJ whole genome shotgun (WGS) entry which is preliminary data.</text>
</comment>
<evidence type="ECO:0000259" key="3">
    <source>
        <dbReference type="Pfam" id="PF02120"/>
    </source>
</evidence>
<dbReference type="InterPro" id="IPR021136">
    <property type="entry name" value="Flagellar_hook_control-like_C"/>
</dbReference>
<keyword evidence="1" id="KW-0175">Coiled coil</keyword>
<evidence type="ECO:0000313" key="5">
    <source>
        <dbReference type="Proteomes" id="UP000759103"/>
    </source>
</evidence>
<feature type="domain" description="Flagellar hook-length control protein-like C-terminal" evidence="3">
    <location>
        <begin position="284"/>
        <end position="360"/>
    </location>
</feature>
<dbReference type="EMBL" id="JAHXZN010000005">
    <property type="protein sequence ID" value="MBW6532019.1"/>
    <property type="molecule type" value="Genomic_DNA"/>
</dbReference>
<reference evidence="4 5" key="1">
    <citation type="submission" date="2021-07" db="EMBL/GenBank/DDBJ databases">
        <title>Sphingomonas sp.</title>
        <authorList>
            <person name="Feng G."/>
            <person name="Li J."/>
            <person name="Pan M."/>
        </authorList>
    </citation>
    <scope>NUCLEOTIDE SEQUENCE [LARGE SCALE GENOMIC DNA]</scope>
    <source>
        <strain evidence="4 5">RRHST34</strain>
    </source>
</reference>
<accession>A0ABS7BQZ1</accession>
<dbReference type="Pfam" id="PF02120">
    <property type="entry name" value="Flg_hook"/>
    <property type="match status" value="1"/>
</dbReference>
<feature type="coiled-coil region" evidence="1">
    <location>
        <begin position="320"/>
        <end position="347"/>
    </location>
</feature>